<dbReference type="Proteomes" id="UP000275408">
    <property type="component" value="Unassembled WGS sequence"/>
</dbReference>
<reference evidence="3 4" key="1">
    <citation type="journal article" date="2018" name="Sci. Rep.">
        <title>Comparative analysis of the Pocillopora damicornis genome highlights role of immune system in coral evolution.</title>
        <authorList>
            <person name="Cunning R."/>
            <person name="Bay R.A."/>
            <person name="Gillette P."/>
            <person name="Baker A.C."/>
            <person name="Traylor-Knowles N."/>
        </authorList>
    </citation>
    <scope>NUCLEOTIDE SEQUENCE [LARGE SCALE GENOMIC DNA]</scope>
    <source>
        <strain evidence="3">RSMAS</strain>
        <tissue evidence="3">Whole animal</tissue>
    </source>
</reference>
<gene>
    <name evidence="3" type="ORF">pdam_00000322</name>
</gene>
<name>A0A3M6UJN2_POCDA</name>
<keyword evidence="4" id="KW-1185">Reference proteome</keyword>
<dbReference type="AlphaFoldDB" id="A0A3M6UJN2"/>
<comment type="caution">
    <text evidence="3">The sequence shown here is derived from an EMBL/GenBank/DDBJ whole genome shotgun (WGS) entry which is preliminary data.</text>
</comment>
<dbReference type="EMBL" id="RCHS01001413">
    <property type="protein sequence ID" value="RMX53759.1"/>
    <property type="molecule type" value="Genomic_DNA"/>
</dbReference>
<feature type="transmembrane region" description="Helical" evidence="2">
    <location>
        <begin position="72"/>
        <end position="95"/>
    </location>
</feature>
<evidence type="ECO:0000256" key="2">
    <source>
        <dbReference type="SAM" id="Phobius"/>
    </source>
</evidence>
<sequence>MSESTLLNSTDLQGLQDLHQQLGQTIGELQERKKAKEAKEARNRLVKRLISSLICWPCAGCCFKEGGWIKWVCSLSLALMFYGVVFTVLVATGGIHSSPTSLVVIPILVTAIGVLVGVGLCWKEKDCCKKTGRCETSSSSRVRGYSYTPLDQPELTSVA</sequence>
<evidence type="ECO:0000313" key="3">
    <source>
        <dbReference type="EMBL" id="RMX53759.1"/>
    </source>
</evidence>
<evidence type="ECO:0000313" key="4">
    <source>
        <dbReference type="Proteomes" id="UP000275408"/>
    </source>
</evidence>
<keyword evidence="2" id="KW-1133">Transmembrane helix</keyword>
<keyword evidence="2" id="KW-0812">Transmembrane</keyword>
<keyword evidence="2" id="KW-0472">Membrane</keyword>
<protein>
    <submittedName>
        <fullName evidence="3">Uncharacterized protein</fullName>
    </submittedName>
</protein>
<accession>A0A3M6UJN2</accession>
<keyword evidence="1" id="KW-0175">Coiled coil</keyword>
<evidence type="ECO:0000256" key="1">
    <source>
        <dbReference type="SAM" id="Coils"/>
    </source>
</evidence>
<proteinExistence type="predicted"/>
<feature type="transmembrane region" description="Helical" evidence="2">
    <location>
        <begin position="101"/>
        <end position="122"/>
    </location>
</feature>
<feature type="coiled-coil region" evidence="1">
    <location>
        <begin position="12"/>
        <end position="39"/>
    </location>
</feature>
<organism evidence="3 4">
    <name type="scientific">Pocillopora damicornis</name>
    <name type="common">Cauliflower coral</name>
    <name type="synonym">Millepora damicornis</name>
    <dbReference type="NCBI Taxonomy" id="46731"/>
    <lineage>
        <taxon>Eukaryota</taxon>
        <taxon>Metazoa</taxon>
        <taxon>Cnidaria</taxon>
        <taxon>Anthozoa</taxon>
        <taxon>Hexacorallia</taxon>
        <taxon>Scleractinia</taxon>
        <taxon>Astrocoeniina</taxon>
        <taxon>Pocilloporidae</taxon>
        <taxon>Pocillopora</taxon>
    </lineage>
</organism>